<dbReference type="PANTHER" id="PTHR36183:SF2">
    <property type="entry name" value="BETA-GLUCURONIDASE C-TERMINAL DOMAIN-CONTAINING PROTEIN"/>
    <property type="match status" value="1"/>
</dbReference>
<evidence type="ECO:0000313" key="5">
    <source>
        <dbReference type="Proteomes" id="UP001396898"/>
    </source>
</evidence>
<evidence type="ECO:0000313" key="4">
    <source>
        <dbReference type="EMBL" id="KAK8008368.1"/>
    </source>
</evidence>
<feature type="region of interest" description="Disordered" evidence="1">
    <location>
        <begin position="23"/>
        <end position="58"/>
    </location>
</feature>
<keyword evidence="5" id="KW-1185">Reference proteome</keyword>
<organism evidence="4 5">
    <name type="scientific">Apiospora marii</name>
    <dbReference type="NCBI Taxonomy" id="335849"/>
    <lineage>
        <taxon>Eukaryota</taxon>
        <taxon>Fungi</taxon>
        <taxon>Dikarya</taxon>
        <taxon>Ascomycota</taxon>
        <taxon>Pezizomycotina</taxon>
        <taxon>Sordariomycetes</taxon>
        <taxon>Xylariomycetidae</taxon>
        <taxon>Amphisphaeriales</taxon>
        <taxon>Apiosporaceae</taxon>
        <taxon>Apiospora</taxon>
    </lineage>
</organism>
<gene>
    <name evidence="4" type="ORF">PG991_010919</name>
</gene>
<evidence type="ECO:0000259" key="3">
    <source>
        <dbReference type="Pfam" id="PF16862"/>
    </source>
</evidence>
<dbReference type="PANTHER" id="PTHR36183">
    <property type="entry name" value="BETA-GLUCURONIDASE"/>
    <property type="match status" value="1"/>
</dbReference>
<keyword evidence="2" id="KW-0732">Signal</keyword>
<evidence type="ECO:0000256" key="2">
    <source>
        <dbReference type="SAM" id="SignalP"/>
    </source>
</evidence>
<dbReference type="Pfam" id="PF16862">
    <property type="entry name" value="Glyco_hydro_79C"/>
    <property type="match status" value="1"/>
</dbReference>
<reference evidence="4 5" key="1">
    <citation type="submission" date="2023-01" db="EMBL/GenBank/DDBJ databases">
        <title>Analysis of 21 Apiospora genomes using comparative genomics revels a genus with tremendous synthesis potential of carbohydrate active enzymes and secondary metabolites.</title>
        <authorList>
            <person name="Sorensen T."/>
        </authorList>
    </citation>
    <scope>NUCLEOTIDE SEQUENCE [LARGE SCALE GENOMIC DNA]</scope>
    <source>
        <strain evidence="4 5">CBS 20057</strain>
    </source>
</reference>
<feature type="chain" id="PRO_5046189699" description="Beta-glucuronidase C-terminal domain-containing protein" evidence="2">
    <location>
        <begin position="22"/>
        <end position="593"/>
    </location>
</feature>
<protein>
    <recommendedName>
        <fullName evidence="3">Beta-glucuronidase C-terminal domain-containing protein</fullName>
    </recommendedName>
</protein>
<sequence>MRQTFTLFSLALLGTGSGVHALPSHGGGGSLHPKRSSNSYGNTQQQQQTLRIPETKPSDAPVVPADFLGVNVESAFMNNYAKPLSQNLVSSLAARMSTKPIVRIGGTGGDEFVFDPAQTDHLKICVEGECPTGSAASFKVGPAFFEGYKAFPDAKMTIQAPLGPHVNETLVREFVRRAWDARVGTDGEVDWKDRIEAIALGNEPEFYTKDVGKYVRDSLELEEIVLDELKLEGADRKIFEAGNNAKQPVSTAGILKQGMNKNKLTKITAEHLYQIDTTETWDDANMQKLMLNHQAITDRLDVQYMPSLRASHAEGIPYAISETAAVLASPVNTFVSGFGFALWIVDFSLANAARGVARVNHMAGRPVANHVLWVPDHTAGLRNPGPQARAPLPAAIMVADFLRPIQGGASGGGYAAGVDDAGENPNGPFSVLDKDSEGEVAVLELDLDTAANPYLSAYAAYSGASSHGSDGGKLERVALLNMRLYNGTEQGASRGSQIFQVLVGSSDVDEVEVRRLHADLGAAAMGFDHSGPEHNATWAGEQWSKKVDDGRGHFPQGAGEVVEKVQVRDGVAVVEVPDSEAVMVSIVEASSSS</sequence>
<dbReference type="Gene3D" id="3.20.20.80">
    <property type="entry name" value="Glycosidases"/>
    <property type="match status" value="1"/>
</dbReference>
<feature type="signal peptide" evidence="2">
    <location>
        <begin position="1"/>
        <end position="21"/>
    </location>
</feature>
<evidence type="ECO:0000256" key="1">
    <source>
        <dbReference type="SAM" id="MobiDB-lite"/>
    </source>
</evidence>
<dbReference type="Proteomes" id="UP001396898">
    <property type="component" value="Unassembled WGS sequence"/>
</dbReference>
<comment type="caution">
    <text evidence="4">The sequence shown here is derived from an EMBL/GenBank/DDBJ whole genome shotgun (WGS) entry which is preliminary data.</text>
</comment>
<dbReference type="EMBL" id="JAQQWI010000016">
    <property type="protein sequence ID" value="KAK8008368.1"/>
    <property type="molecule type" value="Genomic_DNA"/>
</dbReference>
<dbReference type="InterPro" id="IPR031728">
    <property type="entry name" value="GlcAase_C"/>
</dbReference>
<accession>A0ABR1RCR6</accession>
<feature type="domain" description="Beta-glucuronidase C-terminal" evidence="3">
    <location>
        <begin position="457"/>
        <end position="583"/>
    </location>
</feature>
<proteinExistence type="predicted"/>
<feature type="compositionally biased region" description="Polar residues" evidence="1">
    <location>
        <begin position="36"/>
        <end position="50"/>
    </location>
</feature>
<dbReference type="InterPro" id="IPR052974">
    <property type="entry name" value="GH79_Enzymes"/>
</dbReference>
<name>A0ABR1RCR6_9PEZI</name>